<keyword evidence="7" id="KW-0998">Cell outer membrane</keyword>
<dbReference type="GO" id="GO:1990281">
    <property type="term" value="C:efflux pump complex"/>
    <property type="evidence" value="ECO:0007669"/>
    <property type="project" value="TreeGrafter"/>
</dbReference>
<evidence type="ECO:0000313" key="10">
    <source>
        <dbReference type="Proteomes" id="UP000596977"/>
    </source>
</evidence>
<keyword evidence="4" id="KW-1134">Transmembrane beta strand</keyword>
<sequence>MSLFKFIRFGAVALVLTVMPAGAQAQSLNDALAHAYSNNPDIASAFMSVRSAREAIRVAQGGRLPTIGAGASFEQTFTFPGGGNVNYGTTDQIGLNYNQTLFDNYATDAAIRAAEAKYDAAVQGARNTEQNILLSVATAYFNVVRDSRIVQIRQENIGFVRAQLQSARDRLELGEGTQLDVAQAQAGLAQAEAAHLAAINNLRTSEANFERYVGRPPSGLSGSYNFGGLLPGSLDGALANATSRHPALLATQAQIRAAQHEADETRAGFGPNISLSGSIGAGGFTGDAVAGQARVGVSLSVPIYTPQRGPAMELANIGQIQSELQAFATRDQVVEAVRQAWAGVQTSTSQIESATAAVAASRLALQATIDQNEVGQATTLDVLDARASLRNVEETLVSAQAQRSIAGFSLIAATGNLSAQSLGLAVQPRNVDGTPVATPVQAAPTDAWGNLR</sequence>
<dbReference type="RefSeq" id="WP_127070963.1">
    <property type="nucleotide sequence ID" value="NZ_BMKB01000003.1"/>
</dbReference>
<keyword evidence="6" id="KW-0472">Membrane</keyword>
<dbReference type="PANTHER" id="PTHR30026">
    <property type="entry name" value="OUTER MEMBRANE PROTEIN TOLC"/>
    <property type="match status" value="1"/>
</dbReference>
<dbReference type="EMBL" id="BMKB01000003">
    <property type="protein sequence ID" value="GGA53399.1"/>
    <property type="molecule type" value="Genomic_DNA"/>
</dbReference>
<dbReference type="SUPFAM" id="SSF56954">
    <property type="entry name" value="Outer membrane efflux proteins (OEP)"/>
    <property type="match status" value="1"/>
</dbReference>
<evidence type="ECO:0000256" key="1">
    <source>
        <dbReference type="ARBA" id="ARBA00004442"/>
    </source>
</evidence>
<dbReference type="AlphaFoldDB" id="A0A916RD51"/>
<evidence type="ECO:0000256" key="4">
    <source>
        <dbReference type="ARBA" id="ARBA00022452"/>
    </source>
</evidence>
<keyword evidence="8" id="KW-0732">Signal</keyword>
<gene>
    <name evidence="9" type="ORF">GCM10011499_24450</name>
</gene>
<keyword evidence="10" id="KW-1185">Reference proteome</keyword>
<dbReference type="Gene3D" id="1.20.1600.10">
    <property type="entry name" value="Outer membrane efflux proteins (OEP)"/>
    <property type="match status" value="1"/>
</dbReference>
<protein>
    <submittedName>
        <fullName evidence="9">Transporter</fullName>
    </submittedName>
</protein>
<keyword evidence="3" id="KW-0813">Transport</keyword>
<keyword evidence="5" id="KW-0812">Transmembrane</keyword>
<comment type="caution">
    <text evidence="9">The sequence shown here is derived from an EMBL/GenBank/DDBJ whole genome shotgun (WGS) entry which is preliminary data.</text>
</comment>
<dbReference type="Proteomes" id="UP000596977">
    <property type="component" value="Unassembled WGS sequence"/>
</dbReference>
<organism evidence="9 10">
    <name type="scientific">Pelagibacterium lentulum</name>
    <dbReference type="NCBI Taxonomy" id="2029865"/>
    <lineage>
        <taxon>Bacteria</taxon>
        <taxon>Pseudomonadati</taxon>
        <taxon>Pseudomonadota</taxon>
        <taxon>Alphaproteobacteria</taxon>
        <taxon>Hyphomicrobiales</taxon>
        <taxon>Devosiaceae</taxon>
        <taxon>Pelagibacterium</taxon>
    </lineage>
</organism>
<comment type="similarity">
    <text evidence="2">Belongs to the outer membrane factor (OMF) (TC 1.B.17) family.</text>
</comment>
<dbReference type="InterPro" id="IPR003423">
    <property type="entry name" value="OMP_efflux"/>
</dbReference>
<evidence type="ECO:0000256" key="2">
    <source>
        <dbReference type="ARBA" id="ARBA00007613"/>
    </source>
</evidence>
<dbReference type="PANTHER" id="PTHR30026:SF22">
    <property type="entry name" value="OUTER MEMBRANE EFFLUX PROTEIN"/>
    <property type="match status" value="1"/>
</dbReference>
<name>A0A916RD51_9HYPH</name>
<evidence type="ECO:0000256" key="8">
    <source>
        <dbReference type="SAM" id="SignalP"/>
    </source>
</evidence>
<dbReference type="GO" id="GO:0009279">
    <property type="term" value="C:cell outer membrane"/>
    <property type="evidence" value="ECO:0007669"/>
    <property type="project" value="UniProtKB-SubCell"/>
</dbReference>
<dbReference type="Pfam" id="PF02321">
    <property type="entry name" value="OEP"/>
    <property type="match status" value="2"/>
</dbReference>
<evidence type="ECO:0000256" key="6">
    <source>
        <dbReference type="ARBA" id="ARBA00023136"/>
    </source>
</evidence>
<accession>A0A916RD51</accession>
<evidence type="ECO:0000256" key="5">
    <source>
        <dbReference type="ARBA" id="ARBA00022692"/>
    </source>
</evidence>
<dbReference type="InterPro" id="IPR010130">
    <property type="entry name" value="T1SS_OMP_TolC"/>
</dbReference>
<evidence type="ECO:0000256" key="3">
    <source>
        <dbReference type="ARBA" id="ARBA00022448"/>
    </source>
</evidence>
<dbReference type="NCBIfam" id="TIGR01844">
    <property type="entry name" value="type_I_sec_TolC"/>
    <property type="match status" value="1"/>
</dbReference>
<dbReference type="GO" id="GO:0015288">
    <property type="term" value="F:porin activity"/>
    <property type="evidence" value="ECO:0007669"/>
    <property type="project" value="TreeGrafter"/>
</dbReference>
<feature type="chain" id="PRO_5037479049" evidence="8">
    <location>
        <begin position="26"/>
        <end position="452"/>
    </location>
</feature>
<dbReference type="OrthoDB" id="9789368at2"/>
<evidence type="ECO:0000313" key="9">
    <source>
        <dbReference type="EMBL" id="GGA53399.1"/>
    </source>
</evidence>
<reference evidence="9 10" key="1">
    <citation type="journal article" date="2014" name="Int. J. Syst. Evol. Microbiol.">
        <title>Complete genome sequence of Corynebacterium casei LMG S-19264T (=DSM 44701T), isolated from a smear-ripened cheese.</title>
        <authorList>
            <consortium name="US DOE Joint Genome Institute (JGI-PGF)"/>
            <person name="Walter F."/>
            <person name="Albersmeier A."/>
            <person name="Kalinowski J."/>
            <person name="Ruckert C."/>
        </authorList>
    </citation>
    <scope>NUCLEOTIDE SEQUENCE [LARGE SCALE GENOMIC DNA]</scope>
    <source>
        <strain evidence="9 10">CGMCC 1.15896</strain>
    </source>
</reference>
<comment type="subcellular location">
    <subcellularLocation>
        <location evidence="1">Cell outer membrane</location>
    </subcellularLocation>
</comment>
<proteinExistence type="inferred from homology"/>
<evidence type="ECO:0000256" key="7">
    <source>
        <dbReference type="ARBA" id="ARBA00023237"/>
    </source>
</evidence>
<feature type="signal peptide" evidence="8">
    <location>
        <begin position="1"/>
        <end position="25"/>
    </location>
</feature>
<dbReference type="InterPro" id="IPR051906">
    <property type="entry name" value="TolC-like"/>
</dbReference>
<dbReference type="GO" id="GO:0015562">
    <property type="term" value="F:efflux transmembrane transporter activity"/>
    <property type="evidence" value="ECO:0007669"/>
    <property type="project" value="InterPro"/>
</dbReference>